<keyword evidence="5" id="KW-1185">Reference proteome</keyword>
<comment type="caution">
    <text evidence="4">The sequence shown here is derived from an EMBL/GenBank/DDBJ whole genome shotgun (WGS) entry which is preliminary data.</text>
</comment>
<evidence type="ECO:0000313" key="5">
    <source>
        <dbReference type="Proteomes" id="UP000735302"/>
    </source>
</evidence>
<dbReference type="AlphaFoldDB" id="A0AAV4D7K8"/>
<dbReference type="PANTHER" id="PTHR43435:SF4">
    <property type="entry name" value="FGGY CARBOHYDRATE KINASE DOMAIN-CONTAINING PROTEIN"/>
    <property type="match status" value="1"/>
</dbReference>
<sequence>MNGRHCLLVDETRGQRLIPQNYTRVSGLRLSATEDDLALLYLATVQALAYGNKHIVSEMEKYGLKISLVYMCGGLRKNDLYVQTHTDVLGQTMILPDVEDPVMLGAAMLGACASGSMGNLTDVMNAMGGGGTCLQPDGSLKR</sequence>
<evidence type="ECO:0000259" key="3">
    <source>
        <dbReference type="Pfam" id="PF02782"/>
    </source>
</evidence>
<dbReference type="GO" id="GO:0019321">
    <property type="term" value="P:pentose metabolic process"/>
    <property type="evidence" value="ECO:0007669"/>
    <property type="project" value="TreeGrafter"/>
</dbReference>
<dbReference type="Pfam" id="PF02782">
    <property type="entry name" value="FGGY_C"/>
    <property type="match status" value="1"/>
</dbReference>
<dbReference type="Proteomes" id="UP000735302">
    <property type="component" value="Unassembled WGS sequence"/>
</dbReference>
<dbReference type="InterPro" id="IPR018485">
    <property type="entry name" value="FGGY_C"/>
</dbReference>
<evidence type="ECO:0000313" key="4">
    <source>
        <dbReference type="EMBL" id="GFO39946.1"/>
    </source>
</evidence>
<keyword evidence="2 4" id="KW-0418">Kinase</keyword>
<gene>
    <name evidence="4" type="ORF">PoB_006645100</name>
</gene>
<organism evidence="4 5">
    <name type="scientific">Plakobranchus ocellatus</name>
    <dbReference type="NCBI Taxonomy" id="259542"/>
    <lineage>
        <taxon>Eukaryota</taxon>
        <taxon>Metazoa</taxon>
        <taxon>Spiralia</taxon>
        <taxon>Lophotrochozoa</taxon>
        <taxon>Mollusca</taxon>
        <taxon>Gastropoda</taxon>
        <taxon>Heterobranchia</taxon>
        <taxon>Euthyneura</taxon>
        <taxon>Panpulmonata</taxon>
        <taxon>Sacoglossa</taxon>
        <taxon>Placobranchoidea</taxon>
        <taxon>Plakobranchidae</taxon>
        <taxon>Plakobranchus</taxon>
    </lineage>
</organism>
<dbReference type="PANTHER" id="PTHR43435">
    <property type="entry name" value="RIBULOKINASE"/>
    <property type="match status" value="1"/>
</dbReference>
<dbReference type="EMBL" id="BLXT01007556">
    <property type="protein sequence ID" value="GFO39946.1"/>
    <property type="molecule type" value="Genomic_DNA"/>
</dbReference>
<dbReference type="InterPro" id="IPR043129">
    <property type="entry name" value="ATPase_NBD"/>
</dbReference>
<dbReference type="Gene3D" id="1.20.58.2240">
    <property type="match status" value="1"/>
</dbReference>
<evidence type="ECO:0000256" key="1">
    <source>
        <dbReference type="ARBA" id="ARBA00022679"/>
    </source>
</evidence>
<dbReference type="SUPFAM" id="SSF53067">
    <property type="entry name" value="Actin-like ATPase domain"/>
    <property type="match status" value="1"/>
</dbReference>
<evidence type="ECO:0000256" key="2">
    <source>
        <dbReference type="ARBA" id="ARBA00022777"/>
    </source>
</evidence>
<feature type="domain" description="Carbohydrate kinase FGGY C-terminal" evidence="3">
    <location>
        <begin position="25"/>
        <end position="113"/>
    </location>
</feature>
<name>A0AAV4D7K8_9GAST</name>
<proteinExistence type="predicted"/>
<protein>
    <submittedName>
        <fullName evidence="4">Fggy carbohydrate kinase domain-containing protein</fullName>
    </submittedName>
</protein>
<dbReference type="GO" id="GO:0005737">
    <property type="term" value="C:cytoplasm"/>
    <property type="evidence" value="ECO:0007669"/>
    <property type="project" value="TreeGrafter"/>
</dbReference>
<accession>A0AAV4D7K8</accession>
<reference evidence="4 5" key="1">
    <citation type="journal article" date="2021" name="Elife">
        <title>Chloroplast acquisition without the gene transfer in kleptoplastic sea slugs, Plakobranchus ocellatus.</title>
        <authorList>
            <person name="Maeda T."/>
            <person name="Takahashi S."/>
            <person name="Yoshida T."/>
            <person name="Shimamura S."/>
            <person name="Takaki Y."/>
            <person name="Nagai Y."/>
            <person name="Toyoda A."/>
            <person name="Suzuki Y."/>
            <person name="Arimoto A."/>
            <person name="Ishii H."/>
            <person name="Satoh N."/>
            <person name="Nishiyama T."/>
            <person name="Hasebe M."/>
            <person name="Maruyama T."/>
            <person name="Minagawa J."/>
            <person name="Obokata J."/>
            <person name="Shigenobu S."/>
        </authorList>
    </citation>
    <scope>NUCLEOTIDE SEQUENCE [LARGE SCALE GENOMIC DNA]</scope>
</reference>
<dbReference type="GO" id="GO:0019150">
    <property type="term" value="F:D-ribulokinase activity"/>
    <property type="evidence" value="ECO:0007669"/>
    <property type="project" value="TreeGrafter"/>
</dbReference>
<keyword evidence="1" id="KW-0808">Transferase</keyword>